<evidence type="ECO:0000313" key="4">
    <source>
        <dbReference type="Proteomes" id="UP000799766"/>
    </source>
</evidence>
<dbReference type="AlphaFoldDB" id="A0A6A6P331"/>
<evidence type="ECO:0000256" key="1">
    <source>
        <dbReference type="SAM" id="MobiDB-lite"/>
    </source>
</evidence>
<keyword evidence="4" id="KW-1185">Reference proteome</keyword>
<accession>A0A6A6P331</accession>
<feature type="region of interest" description="Disordered" evidence="1">
    <location>
        <begin position="142"/>
        <end position="168"/>
    </location>
</feature>
<feature type="compositionally biased region" description="Basic and acidic residues" evidence="1">
    <location>
        <begin position="92"/>
        <end position="102"/>
    </location>
</feature>
<feature type="region of interest" description="Disordered" evidence="1">
    <location>
        <begin position="189"/>
        <end position="245"/>
    </location>
</feature>
<evidence type="ECO:0000256" key="2">
    <source>
        <dbReference type="SAM" id="Phobius"/>
    </source>
</evidence>
<keyword evidence="2" id="KW-1133">Transmembrane helix</keyword>
<keyword evidence="2" id="KW-0472">Membrane</keyword>
<feature type="region of interest" description="Disordered" evidence="1">
    <location>
        <begin position="58"/>
        <end position="124"/>
    </location>
</feature>
<feature type="compositionally biased region" description="Low complexity" evidence="1">
    <location>
        <begin position="112"/>
        <end position="121"/>
    </location>
</feature>
<evidence type="ECO:0000313" key="3">
    <source>
        <dbReference type="EMBL" id="KAF2458386.1"/>
    </source>
</evidence>
<feature type="compositionally biased region" description="Basic and acidic residues" evidence="1">
    <location>
        <begin position="59"/>
        <end position="78"/>
    </location>
</feature>
<name>A0A6A6P331_9PEZI</name>
<proteinExistence type="predicted"/>
<gene>
    <name evidence="3" type="ORF">BDY21DRAFT_363276</name>
</gene>
<feature type="region of interest" description="Disordered" evidence="1">
    <location>
        <begin position="1"/>
        <end position="25"/>
    </location>
</feature>
<feature type="transmembrane region" description="Helical" evidence="2">
    <location>
        <begin position="26"/>
        <end position="51"/>
    </location>
</feature>
<sequence length="279" mass="31328">MSPVLRRASETDKPDAPTPEPSKNDITIGGVIAISISILVILHVILFWAMYFRSKQLQRRKEQGKRPDVENQDTDPRLRPFISTSKQKLRNKFGDKRSRPLDIGKPMPTLQSPPRARAASADSVSLDKQGIGVEEIRLADVQAPGIPAPQPSRQARHESDRLDVPIVLDRGGPSELTYSYRNRYEQALERHGSNGSSRRRDHAGNIADSQSKFRSGSGDAEVPATFHDRPAELTSPGDHTYGSLGTISCRRYDYEQRHLSSPDLWRSLSQKRKDKTWKA</sequence>
<organism evidence="3 4">
    <name type="scientific">Lineolata rhizophorae</name>
    <dbReference type="NCBI Taxonomy" id="578093"/>
    <lineage>
        <taxon>Eukaryota</taxon>
        <taxon>Fungi</taxon>
        <taxon>Dikarya</taxon>
        <taxon>Ascomycota</taxon>
        <taxon>Pezizomycotina</taxon>
        <taxon>Dothideomycetes</taxon>
        <taxon>Dothideomycetes incertae sedis</taxon>
        <taxon>Lineolatales</taxon>
        <taxon>Lineolataceae</taxon>
        <taxon>Lineolata</taxon>
    </lineage>
</organism>
<protein>
    <submittedName>
        <fullName evidence="3">Uncharacterized protein</fullName>
    </submittedName>
</protein>
<keyword evidence="2" id="KW-0812">Transmembrane</keyword>
<dbReference type="Proteomes" id="UP000799766">
    <property type="component" value="Unassembled WGS sequence"/>
</dbReference>
<reference evidence="3" key="1">
    <citation type="journal article" date="2020" name="Stud. Mycol.">
        <title>101 Dothideomycetes genomes: a test case for predicting lifestyles and emergence of pathogens.</title>
        <authorList>
            <person name="Haridas S."/>
            <person name="Albert R."/>
            <person name="Binder M."/>
            <person name="Bloem J."/>
            <person name="Labutti K."/>
            <person name="Salamov A."/>
            <person name="Andreopoulos B."/>
            <person name="Baker S."/>
            <person name="Barry K."/>
            <person name="Bills G."/>
            <person name="Bluhm B."/>
            <person name="Cannon C."/>
            <person name="Castanera R."/>
            <person name="Culley D."/>
            <person name="Daum C."/>
            <person name="Ezra D."/>
            <person name="Gonzalez J."/>
            <person name="Henrissat B."/>
            <person name="Kuo A."/>
            <person name="Liang C."/>
            <person name="Lipzen A."/>
            <person name="Lutzoni F."/>
            <person name="Magnuson J."/>
            <person name="Mondo S."/>
            <person name="Nolan M."/>
            <person name="Ohm R."/>
            <person name="Pangilinan J."/>
            <person name="Park H.-J."/>
            <person name="Ramirez L."/>
            <person name="Alfaro M."/>
            <person name="Sun H."/>
            <person name="Tritt A."/>
            <person name="Yoshinaga Y."/>
            <person name="Zwiers L.-H."/>
            <person name="Turgeon B."/>
            <person name="Goodwin S."/>
            <person name="Spatafora J."/>
            <person name="Crous P."/>
            <person name="Grigoriev I."/>
        </authorList>
    </citation>
    <scope>NUCLEOTIDE SEQUENCE</scope>
    <source>
        <strain evidence="3">ATCC 16933</strain>
    </source>
</reference>
<dbReference type="EMBL" id="MU001678">
    <property type="protein sequence ID" value="KAF2458386.1"/>
    <property type="molecule type" value="Genomic_DNA"/>
</dbReference>